<reference evidence="2 3" key="1">
    <citation type="journal article" date="2019" name="Int. J. Syst. Evol. Microbiol.">
        <title>The Global Catalogue of Microorganisms (GCM) 10K type strain sequencing project: providing services to taxonomists for standard genome sequencing and annotation.</title>
        <authorList>
            <consortium name="The Broad Institute Genomics Platform"/>
            <consortium name="The Broad Institute Genome Sequencing Center for Infectious Disease"/>
            <person name="Wu L."/>
            <person name="Ma J."/>
        </authorList>
    </citation>
    <scope>NUCLEOTIDE SEQUENCE [LARGE SCALE GENOMIC DNA]</scope>
    <source>
        <strain evidence="2 3">JCM 14232</strain>
    </source>
</reference>
<dbReference type="EMBL" id="BAAADA010000115">
    <property type="protein sequence ID" value="GAA0485964.1"/>
    <property type="molecule type" value="Genomic_DNA"/>
</dbReference>
<name>A0ABN1AXI1_9LACT</name>
<proteinExistence type="predicted"/>
<accession>A0ABN1AXI1</accession>
<keyword evidence="3" id="KW-1185">Reference proteome</keyword>
<feature type="region of interest" description="Disordered" evidence="1">
    <location>
        <begin position="21"/>
        <end position="51"/>
    </location>
</feature>
<organism evidence="2 3">
    <name type="scientific">Alkalibacterium indicireducens</name>
    <dbReference type="NCBI Taxonomy" id="398758"/>
    <lineage>
        <taxon>Bacteria</taxon>
        <taxon>Bacillati</taxon>
        <taxon>Bacillota</taxon>
        <taxon>Bacilli</taxon>
        <taxon>Lactobacillales</taxon>
        <taxon>Carnobacteriaceae</taxon>
        <taxon>Alkalibacterium</taxon>
    </lineage>
</organism>
<evidence type="ECO:0000313" key="3">
    <source>
        <dbReference type="Proteomes" id="UP001410648"/>
    </source>
</evidence>
<evidence type="ECO:0000313" key="2">
    <source>
        <dbReference type="EMBL" id="GAA0485964.1"/>
    </source>
</evidence>
<dbReference type="Proteomes" id="UP001410648">
    <property type="component" value="Unassembled WGS sequence"/>
</dbReference>
<sequence length="51" mass="5139">MTSHNRGNGVIVDMTKIDAFSVRSRPSGSTSGGGGAGPGVVHLPSNQEPSM</sequence>
<comment type="caution">
    <text evidence="2">The sequence shown here is derived from an EMBL/GenBank/DDBJ whole genome shotgun (WGS) entry which is preliminary data.</text>
</comment>
<gene>
    <name evidence="2" type="ORF">GCM10008936_13500</name>
</gene>
<protein>
    <submittedName>
        <fullName evidence="2">Uncharacterized protein</fullName>
    </submittedName>
</protein>
<evidence type="ECO:0000256" key="1">
    <source>
        <dbReference type="SAM" id="MobiDB-lite"/>
    </source>
</evidence>